<protein>
    <submittedName>
        <fullName evidence="2">Uncharacterized protein</fullName>
    </submittedName>
</protein>
<accession>A0A1Z4JRT4</accession>
<gene>
    <name evidence="2" type="ORF">NIES2135_62970</name>
</gene>
<dbReference type="Proteomes" id="UP000217895">
    <property type="component" value="Plasmid Plasmid1 dna"/>
</dbReference>
<keyword evidence="3" id="KW-1185">Reference proteome</keyword>
<name>A0A1Z4JRT4_LEPBY</name>
<keyword evidence="2" id="KW-0614">Plasmid</keyword>
<evidence type="ECO:0000313" key="2">
    <source>
        <dbReference type="EMBL" id="BAY59420.1"/>
    </source>
</evidence>
<sequence>MLGLLLGLALLVVAVVWFQRQGHSRHNHGGSNGHHSGHGHRSSRGGGCH</sequence>
<geneLocation type="plasmid" evidence="2">
    <name>plasmid1</name>
</geneLocation>
<dbReference type="AlphaFoldDB" id="A0A1Z4JRT4"/>
<feature type="region of interest" description="Disordered" evidence="1">
    <location>
        <begin position="23"/>
        <end position="49"/>
    </location>
</feature>
<dbReference type="EMBL" id="AP018204">
    <property type="protein sequence ID" value="BAY59420.1"/>
    <property type="molecule type" value="Genomic_DNA"/>
</dbReference>
<proteinExistence type="predicted"/>
<reference evidence="2 3" key="1">
    <citation type="submission" date="2017-06" db="EMBL/GenBank/DDBJ databases">
        <title>Genome sequencing of cyanobaciteial culture collection at National Institute for Environmental Studies (NIES).</title>
        <authorList>
            <person name="Hirose Y."/>
            <person name="Shimura Y."/>
            <person name="Fujisawa T."/>
            <person name="Nakamura Y."/>
            <person name="Kawachi M."/>
        </authorList>
    </citation>
    <scope>NUCLEOTIDE SEQUENCE [LARGE SCALE GENOMIC DNA]</scope>
    <source>
        <strain evidence="2 3">NIES-2135</strain>
        <plasmid evidence="3">Plasmid Plasmid1 dna</plasmid>
    </source>
</reference>
<evidence type="ECO:0000256" key="1">
    <source>
        <dbReference type="SAM" id="MobiDB-lite"/>
    </source>
</evidence>
<evidence type="ECO:0000313" key="3">
    <source>
        <dbReference type="Proteomes" id="UP000217895"/>
    </source>
</evidence>
<organism evidence="2 3">
    <name type="scientific">Leptolyngbya boryana NIES-2135</name>
    <dbReference type="NCBI Taxonomy" id="1973484"/>
    <lineage>
        <taxon>Bacteria</taxon>
        <taxon>Bacillati</taxon>
        <taxon>Cyanobacteriota</taxon>
        <taxon>Cyanophyceae</taxon>
        <taxon>Leptolyngbyales</taxon>
        <taxon>Leptolyngbyaceae</taxon>
        <taxon>Leptolyngbya group</taxon>
        <taxon>Leptolyngbya</taxon>
    </lineage>
</organism>